<gene>
    <name evidence="14" type="ORF">KHA91_00910</name>
</gene>
<keyword evidence="8" id="KW-0106">Calcium</keyword>
<evidence type="ECO:0000256" key="10">
    <source>
        <dbReference type="ARBA" id="ARBA00023295"/>
    </source>
</evidence>
<evidence type="ECO:0000256" key="12">
    <source>
        <dbReference type="SAM" id="SignalP"/>
    </source>
</evidence>
<evidence type="ECO:0000256" key="6">
    <source>
        <dbReference type="ARBA" id="ARBA00022729"/>
    </source>
</evidence>
<evidence type="ECO:0000256" key="1">
    <source>
        <dbReference type="ARBA" id="ARBA00000548"/>
    </source>
</evidence>
<accession>A0A942UNT2</accession>
<dbReference type="InterPro" id="IPR013777">
    <property type="entry name" value="A-amylase-like"/>
</dbReference>
<dbReference type="Gene3D" id="3.20.20.80">
    <property type="entry name" value="Glycosidases"/>
    <property type="match status" value="2"/>
</dbReference>
<keyword evidence="11" id="KW-0812">Transmembrane</keyword>
<keyword evidence="6 12" id="KW-0732">Signal</keyword>
<dbReference type="GO" id="GO:0004556">
    <property type="term" value="F:alpha-amylase activity"/>
    <property type="evidence" value="ECO:0007669"/>
    <property type="project" value="UniProtKB-EC"/>
</dbReference>
<dbReference type="SUPFAM" id="SSF51011">
    <property type="entry name" value="Glycosyl hydrolase domain"/>
    <property type="match status" value="1"/>
</dbReference>
<dbReference type="PIRSF" id="PIRSF001024">
    <property type="entry name" value="Alph-amyl_fung"/>
    <property type="match status" value="1"/>
</dbReference>
<dbReference type="RefSeq" id="WP_213096352.1">
    <property type="nucleotide sequence ID" value="NZ_JAGYPH010000001.1"/>
</dbReference>
<keyword evidence="5" id="KW-0479">Metal-binding</keyword>
<keyword evidence="11" id="KW-1133">Transmembrane helix</keyword>
<keyword evidence="10" id="KW-0326">Glycosidase</keyword>
<protein>
    <recommendedName>
        <fullName evidence="4">alpha-amylase</fullName>
        <ecNumber evidence="4">3.2.1.1</ecNumber>
    </recommendedName>
</protein>
<dbReference type="Proteomes" id="UP000676456">
    <property type="component" value="Unassembled WGS sequence"/>
</dbReference>
<evidence type="ECO:0000256" key="8">
    <source>
        <dbReference type="ARBA" id="ARBA00022837"/>
    </source>
</evidence>
<dbReference type="InterPro" id="IPR006047">
    <property type="entry name" value="GH13_cat_dom"/>
</dbReference>
<evidence type="ECO:0000256" key="5">
    <source>
        <dbReference type="ARBA" id="ARBA00022723"/>
    </source>
</evidence>
<comment type="cofactor">
    <cofactor evidence="2">
        <name>Ca(2+)</name>
        <dbReference type="ChEBI" id="CHEBI:29108"/>
    </cofactor>
</comment>
<dbReference type="PANTHER" id="PTHR10357">
    <property type="entry name" value="ALPHA-AMYLASE FAMILY MEMBER"/>
    <property type="match status" value="1"/>
</dbReference>
<dbReference type="GO" id="GO:0005509">
    <property type="term" value="F:calcium ion binding"/>
    <property type="evidence" value="ECO:0007669"/>
    <property type="project" value="InterPro"/>
</dbReference>
<reference evidence="14 15" key="1">
    <citation type="submission" date="2021-05" db="EMBL/GenBank/DDBJ databases">
        <title>Novel Bacillus species.</title>
        <authorList>
            <person name="Liu G."/>
        </authorList>
    </citation>
    <scope>NUCLEOTIDE SEQUENCE [LARGE SCALE GENOMIC DNA]</scope>
    <source>
        <strain evidence="14 15">FJAT-49682</strain>
    </source>
</reference>
<keyword evidence="11" id="KW-0472">Membrane</keyword>
<dbReference type="InterPro" id="IPR017853">
    <property type="entry name" value="GH"/>
</dbReference>
<evidence type="ECO:0000256" key="7">
    <source>
        <dbReference type="ARBA" id="ARBA00022801"/>
    </source>
</evidence>
<feature type="signal peptide" evidence="12">
    <location>
        <begin position="1"/>
        <end position="23"/>
    </location>
</feature>
<dbReference type="Gene3D" id="2.60.40.1180">
    <property type="entry name" value="Golgi alpha-mannosidase II"/>
    <property type="match status" value="1"/>
</dbReference>
<comment type="caution">
    <text evidence="14">The sequence shown here is derived from an EMBL/GenBank/DDBJ whole genome shotgun (WGS) entry which is preliminary data.</text>
</comment>
<feature type="chain" id="PRO_5039718911" description="alpha-amylase" evidence="12">
    <location>
        <begin position="24"/>
        <end position="462"/>
    </location>
</feature>
<sequence length="462" mass="53475">MFKKALCFFLAPLLLFSAFSVKADKKEERLWQDEVIYSLMVDRFNNGDNKNDFDVNMKDPLSYQGGDFQGIIDKLDYLQEMGFTVIQLSPIFDNEEGGYHGEWIKDYYKTEEHFGTIEDFVRLVDESHKRSMKIILEFPIKDLDSKEILEVAKWWVTETNIDGLKITDIDYMPMTFWTEFASELSKLKKDFYLSGAAANLNEEMISQYLHAGFTSMLDVSLNEPLRNVFSKPDVSLAPLFDLWEQNKDTAGLKEAFLDNQNTERFTRDMVNNNTYPGSRWKMALTYLYTQPEIPSVYYASEIAVNGGKAPENTPMMNFRTDQELIEYISKLGKIRQDQIALTRGTMELLYENNGMAVFKRQYESDTVVVAINSTSADQTAVITADQLEDNKELRGLLGTDMVRSNNGEYEIFIEREAAEIYKMTEKSGYNITFILSIFLIFGVFALFMYIVWKRGQNRQPDK</sequence>
<evidence type="ECO:0000256" key="3">
    <source>
        <dbReference type="ARBA" id="ARBA00008061"/>
    </source>
</evidence>
<evidence type="ECO:0000313" key="14">
    <source>
        <dbReference type="EMBL" id="MBS4221314.1"/>
    </source>
</evidence>
<dbReference type="Pfam" id="PF22026">
    <property type="entry name" value="Alpha-amylase_C_2"/>
    <property type="match status" value="1"/>
</dbReference>
<dbReference type="InterPro" id="IPR013780">
    <property type="entry name" value="Glyco_hydro_b"/>
</dbReference>
<dbReference type="SMART" id="SM00642">
    <property type="entry name" value="Aamy"/>
    <property type="match status" value="1"/>
</dbReference>
<dbReference type="InterPro" id="IPR054174">
    <property type="entry name" value="Alpha-amylase-like_C"/>
</dbReference>
<feature type="domain" description="Glycosyl hydrolase family 13 catalytic" evidence="13">
    <location>
        <begin position="38"/>
        <end position="335"/>
    </location>
</feature>
<evidence type="ECO:0000256" key="11">
    <source>
        <dbReference type="SAM" id="Phobius"/>
    </source>
</evidence>
<keyword evidence="9" id="KW-0119">Carbohydrate metabolism</keyword>
<keyword evidence="7" id="KW-0378">Hydrolase</keyword>
<dbReference type="EMBL" id="JAGYPN010000001">
    <property type="protein sequence ID" value="MBS4221314.1"/>
    <property type="molecule type" value="Genomic_DNA"/>
</dbReference>
<dbReference type="Pfam" id="PF00128">
    <property type="entry name" value="Alpha-amylase"/>
    <property type="match status" value="2"/>
</dbReference>
<dbReference type="EC" id="3.2.1.1" evidence="4"/>
<evidence type="ECO:0000256" key="9">
    <source>
        <dbReference type="ARBA" id="ARBA00023277"/>
    </source>
</evidence>
<feature type="transmembrane region" description="Helical" evidence="11">
    <location>
        <begin position="431"/>
        <end position="452"/>
    </location>
</feature>
<dbReference type="GO" id="GO:0005975">
    <property type="term" value="P:carbohydrate metabolic process"/>
    <property type="evidence" value="ECO:0007669"/>
    <property type="project" value="InterPro"/>
</dbReference>
<comment type="catalytic activity">
    <reaction evidence="1">
        <text>Endohydrolysis of (1-&gt;4)-alpha-D-glucosidic linkages in polysaccharides containing three or more (1-&gt;4)-alpha-linked D-glucose units.</text>
        <dbReference type="EC" id="3.2.1.1"/>
    </reaction>
</comment>
<keyword evidence="15" id="KW-1185">Reference proteome</keyword>
<comment type="similarity">
    <text evidence="3">Belongs to the glycosyl hydrolase 13 family.</text>
</comment>
<evidence type="ECO:0000256" key="2">
    <source>
        <dbReference type="ARBA" id="ARBA00001913"/>
    </source>
</evidence>
<dbReference type="SUPFAM" id="SSF51445">
    <property type="entry name" value="(Trans)glycosidases"/>
    <property type="match status" value="1"/>
</dbReference>
<proteinExistence type="inferred from homology"/>
<dbReference type="AlphaFoldDB" id="A0A942UNT2"/>
<evidence type="ECO:0000313" key="15">
    <source>
        <dbReference type="Proteomes" id="UP000676456"/>
    </source>
</evidence>
<dbReference type="PANTHER" id="PTHR10357:SF215">
    <property type="entry name" value="ALPHA-AMYLASE 1"/>
    <property type="match status" value="1"/>
</dbReference>
<name>A0A942UNT2_9BACI</name>
<evidence type="ECO:0000256" key="4">
    <source>
        <dbReference type="ARBA" id="ARBA00012595"/>
    </source>
</evidence>
<evidence type="ECO:0000259" key="13">
    <source>
        <dbReference type="SMART" id="SM00642"/>
    </source>
</evidence>
<organism evidence="14 15">
    <name type="scientific">Lederbergia citrea</name>
    <dbReference type="NCBI Taxonomy" id="2833581"/>
    <lineage>
        <taxon>Bacteria</taxon>
        <taxon>Bacillati</taxon>
        <taxon>Bacillota</taxon>
        <taxon>Bacilli</taxon>
        <taxon>Bacillales</taxon>
        <taxon>Bacillaceae</taxon>
        <taxon>Lederbergia</taxon>
    </lineage>
</organism>